<dbReference type="Proteomes" id="UP001432322">
    <property type="component" value="Unassembled WGS sequence"/>
</dbReference>
<proteinExistence type="predicted"/>
<feature type="region of interest" description="Disordered" evidence="1">
    <location>
        <begin position="1"/>
        <end position="23"/>
    </location>
</feature>
<evidence type="ECO:0000256" key="1">
    <source>
        <dbReference type="SAM" id="MobiDB-lite"/>
    </source>
</evidence>
<feature type="region of interest" description="Disordered" evidence="1">
    <location>
        <begin position="35"/>
        <end position="102"/>
    </location>
</feature>
<sequence length="102" mass="11361">DSKPTSRDRRTSSSTRSSEPEESLVMMQCLIYRNLSPPPLRPLPPLRRPLPPPFPPPLRPLPPLSCQPPPSPPSRSPHLQPPLISSTDQVFRAKIDNSGLEK</sequence>
<feature type="compositionally biased region" description="Pro residues" evidence="1">
    <location>
        <begin position="36"/>
        <end position="75"/>
    </location>
</feature>
<comment type="caution">
    <text evidence="2">The sequence shown here is derived from an EMBL/GenBank/DDBJ whole genome shotgun (WGS) entry which is preliminary data.</text>
</comment>
<organism evidence="2 3">
    <name type="scientific">Pristionchus fissidentatus</name>
    <dbReference type="NCBI Taxonomy" id="1538716"/>
    <lineage>
        <taxon>Eukaryota</taxon>
        <taxon>Metazoa</taxon>
        <taxon>Ecdysozoa</taxon>
        <taxon>Nematoda</taxon>
        <taxon>Chromadorea</taxon>
        <taxon>Rhabditida</taxon>
        <taxon>Rhabditina</taxon>
        <taxon>Diplogasteromorpha</taxon>
        <taxon>Diplogasteroidea</taxon>
        <taxon>Neodiplogasteridae</taxon>
        <taxon>Pristionchus</taxon>
    </lineage>
</organism>
<dbReference type="EMBL" id="BTSY01000004">
    <property type="protein sequence ID" value="GMT25765.1"/>
    <property type="molecule type" value="Genomic_DNA"/>
</dbReference>
<evidence type="ECO:0000313" key="3">
    <source>
        <dbReference type="Proteomes" id="UP001432322"/>
    </source>
</evidence>
<feature type="compositionally biased region" description="Basic and acidic residues" evidence="1">
    <location>
        <begin position="91"/>
        <end position="102"/>
    </location>
</feature>
<reference evidence="2" key="1">
    <citation type="submission" date="2023-10" db="EMBL/GenBank/DDBJ databases">
        <title>Genome assembly of Pristionchus species.</title>
        <authorList>
            <person name="Yoshida K."/>
            <person name="Sommer R.J."/>
        </authorList>
    </citation>
    <scope>NUCLEOTIDE SEQUENCE</scope>
    <source>
        <strain evidence="2">RS5133</strain>
    </source>
</reference>
<protein>
    <submittedName>
        <fullName evidence="2">Uncharacterized protein</fullName>
    </submittedName>
</protein>
<dbReference type="AlphaFoldDB" id="A0AAV5W504"/>
<feature type="non-terminal residue" evidence="2">
    <location>
        <position position="1"/>
    </location>
</feature>
<name>A0AAV5W504_9BILA</name>
<evidence type="ECO:0000313" key="2">
    <source>
        <dbReference type="EMBL" id="GMT25765.1"/>
    </source>
</evidence>
<feature type="compositionally biased region" description="Basic and acidic residues" evidence="1">
    <location>
        <begin position="1"/>
        <end position="11"/>
    </location>
</feature>
<gene>
    <name evidence="2" type="ORF">PFISCL1PPCAC_17062</name>
</gene>
<keyword evidence="3" id="KW-1185">Reference proteome</keyword>
<accession>A0AAV5W504</accession>